<dbReference type="AlphaFoldDB" id="A0A9E4N4Q7"/>
<reference evidence="3" key="1">
    <citation type="journal article" date="2021" name="Proc. Natl. Acad. Sci. U.S.A.">
        <title>Global biogeography of chemosynthetic symbionts reveals both localized and globally distributed symbiont groups. .</title>
        <authorList>
            <person name="Osvatic J.T."/>
            <person name="Wilkins L.G.E."/>
            <person name="Leibrecht L."/>
            <person name="Leray M."/>
            <person name="Zauner S."/>
            <person name="Polzin J."/>
            <person name="Camacho Y."/>
            <person name="Gros O."/>
            <person name="van Gils J.A."/>
            <person name="Eisen J.A."/>
            <person name="Petersen J.M."/>
            <person name="Yuen B."/>
        </authorList>
    </citation>
    <scope>NUCLEOTIDE SEQUENCE</scope>
    <source>
        <strain evidence="3">MAGclacostrist064TRANS</strain>
    </source>
</reference>
<sequence length="220" mass="24986">MDFVKKAVTFSLLFLLCNSFSQASTTYNVNGFQFTEYTDRSEWLTDVSGTVHSEDFNDYSLIPELSINSINGRINRYRDDWYDRLTGNRQYETSFTFSQAANAFGGDWTVDTRYQGQGSNGLGIAIFFDLLSGSTHRLYREIPNDLIGFYGIILPEDVLFSSLHLAEGTQGPSHGIETYYLDDFVFNDPQPVPLPAAVWLFVTGIVSFSVYNYKRKAKEV</sequence>
<organism evidence="3 4">
    <name type="scientific">Candidatus Thiodiazotropha taylori</name>
    <dbReference type="NCBI Taxonomy" id="2792791"/>
    <lineage>
        <taxon>Bacteria</taxon>
        <taxon>Pseudomonadati</taxon>
        <taxon>Pseudomonadota</taxon>
        <taxon>Gammaproteobacteria</taxon>
        <taxon>Chromatiales</taxon>
        <taxon>Sedimenticolaceae</taxon>
        <taxon>Candidatus Thiodiazotropha</taxon>
    </lineage>
</organism>
<feature type="chain" id="PRO_5038544123" description="VPLPA-CTERM sorting domain-containing protein" evidence="2">
    <location>
        <begin position="24"/>
        <end position="220"/>
    </location>
</feature>
<dbReference type="Proteomes" id="UP000886667">
    <property type="component" value="Unassembled WGS sequence"/>
</dbReference>
<dbReference type="EMBL" id="JAEPCM010000446">
    <property type="protein sequence ID" value="MCG7947197.1"/>
    <property type="molecule type" value="Genomic_DNA"/>
</dbReference>
<protein>
    <recommendedName>
        <fullName evidence="5">VPLPA-CTERM sorting domain-containing protein</fullName>
    </recommendedName>
</protein>
<keyword evidence="1" id="KW-0472">Membrane</keyword>
<name>A0A9E4N4Q7_9GAMM</name>
<evidence type="ECO:0008006" key="5">
    <source>
        <dbReference type="Google" id="ProtNLM"/>
    </source>
</evidence>
<keyword evidence="1" id="KW-1133">Transmembrane helix</keyword>
<proteinExistence type="predicted"/>
<evidence type="ECO:0000256" key="2">
    <source>
        <dbReference type="SAM" id="SignalP"/>
    </source>
</evidence>
<feature type="transmembrane region" description="Helical" evidence="1">
    <location>
        <begin position="196"/>
        <end position="213"/>
    </location>
</feature>
<gene>
    <name evidence="3" type="ORF">JAZ07_12705</name>
</gene>
<evidence type="ECO:0000313" key="3">
    <source>
        <dbReference type="EMBL" id="MCG7947197.1"/>
    </source>
</evidence>
<evidence type="ECO:0000313" key="4">
    <source>
        <dbReference type="Proteomes" id="UP000886667"/>
    </source>
</evidence>
<accession>A0A9E4N4Q7</accession>
<comment type="caution">
    <text evidence="3">The sequence shown here is derived from an EMBL/GenBank/DDBJ whole genome shotgun (WGS) entry which is preliminary data.</text>
</comment>
<keyword evidence="2" id="KW-0732">Signal</keyword>
<evidence type="ECO:0000256" key="1">
    <source>
        <dbReference type="SAM" id="Phobius"/>
    </source>
</evidence>
<feature type="signal peptide" evidence="2">
    <location>
        <begin position="1"/>
        <end position="23"/>
    </location>
</feature>
<keyword evidence="1" id="KW-0812">Transmembrane</keyword>